<evidence type="ECO:0000256" key="3">
    <source>
        <dbReference type="ARBA" id="ARBA00022729"/>
    </source>
</evidence>
<dbReference type="Proteomes" id="UP000242133">
    <property type="component" value="Unassembled WGS sequence"/>
</dbReference>
<feature type="signal peptide" evidence="5">
    <location>
        <begin position="1"/>
        <end position="19"/>
    </location>
</feature>
<keyword evidence="7" id="KW-1185">Reference proteome</keyword>
<dbReference type="EMBL" id="PYGI01000001">
    <property type="protein sequence ID" value="PSL16642.1"/>
    <property type="molecule type" value="Genomic_DNA"/>
</dbReference>
<proteinExistence type="predicted"/>
<evidence type="ECO:0000256" key="2">
    <source>
        <dbReference type="ARBA" id="ARBA00022448"/>
    </source>
</evidence>
<accession>A0A2P8F4K7</accession>
<comment type="subunit">
    <text evidence="1">Monomer.</text>
</comment>
<dbReference type="AlphaFoldDB" id="A0A2P8F4K7"/>
<evidence type="ECO:0008006" key="8">
    <source>
        <dbReference type="Google" id="ProtNLM"/>
    </source>
</evidence>
<evidence type="ECO:0000256" key="4">
    <source>
        <dbReference type="ARBA" id="ARBA00022927"/>
    </source>
</evidence>
<comment type="caution">
    <text evidence="6">The sequence shown here is derived from an EMBL/GenBank/DDBJ whole genome shotgun (WGS) entry which is preliminary data.</text>
</comment>
<dbReference type="InterPro" id="IPR004564">
    <property type="entry name" value="OM_lipoprot_carrier_LolA-like"/>
</dbReference>
<dbReference type="OrthoDB" id="6372173at2"/>
<evidence type="ECO:0000256" key="5">
    <source>
        <dbReference type="SAM" id="SignalP"/>
    </source>
</evidence>
<keyword evidence="2" id="KW-0813">Transport</keyword>
<dbReference type="CDD" id="cd16325">
    <property type="entry name" value="LolA"/>
    <property type="match status" value="1"/>
</dbReference>
<keyword evidence="4" id="KW-0653">Protein transport</keyword>
<sequence>MRYFFALWLAVLLVPPALAEPGYRAVEALMEAPTSLNGRFEQSKYLAALETDIGSSGRFSYQQDIEINWHTLAPIENLLRLTPDQITSEQDGALLTRLETRSNPVVALFSEIFFGVMTARWDRLDEHFRAETHVNGSDWQAILVPREVRVQRVVSRVELQGDHYLRQVVLYEEGGDWTRIRFYDLQQ</sequence>
<evidence type="ECO:0000256" key="1">
    <source>
        <dbReference type="ARBA" id="ARBA00011245"/>
    </source>
</evidence>
<keyword evidence="3 5" id="KW-0732">Signal</keyword>
<protein>
    <recommendedName>
        <fullName evidence="8">Outer membrane lipoprotein carrier protein LolA</fullName>
    </recommendedName>
</protein>
<reference evidence="6 7" key="1">
    <citation type="submission" date="2018-03" db="EMBL/GenBank/DDBJ databases">
        <title>Genomic Encyclopedia of Archaeal and Bacterial Type Strains, Phase II (KMG-II): from individual species to whole genera.</title>
        <authorList>
            <person name="Goeker M."/>
        </authorList>
    </citation>
    <scope>NUCLEOTIDE SEQUENCE [LARGE SCALE GENOMIC DNA]</scope>
    <source>
        <strain evidence="6 7">DSM 17586</strain>
    </source>
</reference>
<dbReference type="InterPro" id="IPR029046">
    <property type="entry name" value="LolA/LolB/LppX"/>
</dbReference>
<dbReference type="RefSeq" id="WP_106590087.1">
    <property type="nucleotide sequence ID" value="NZ_PYGI01000001.1"/>
</dbReference>
<gene>
    <name evidence="6" type="ORF">CLV44_10140</name>
</gene>
<evidence type="ECO:0000313" key="7">
    <source>
        <dbReference type="Proteomes" id="UP000242133"/>
    </source>
</evidence>
<organism evidence="6 7">
    <name type="scientific">Marinobacterium halophilum</name>
    <dbReference type="NCBI Taxonomy" id="267374"/>
    <lineage>
        <taxon>Bacteria</taxon>
        <taxon>Pseudomonadati</taxon>
        <taxon>Pseudomonadota</taxon>
        <taxon>Gammaproteobacteria</taxon>
        <taxon>Oceanospirillales</taxon>
        <taxon>Oceanospirillaceae</taxon>
        <taxon>Marinobacterium</taxon>
    </lineage>
</organism>
<dbReference type="SUPFAM" id="SSF89392">
    <property type="entry name" value="Prokaryotic lipoproteins and lipoprotein localization factors"/>
    <property type="match status" value="1"/>
</dbReference>
<feature type="chain" id="PRO_5015165939" description="Outer membrane lipoprotein carrier protein LolA" evidence="5">
    <location>
        <begin position="20"/>
        <end position="187"/>
    </location>
</feature>
<name>A0A2P8F4K7_9GAMM</name>
<evidence type="ECO:0000313" key="6">
    <source>
        <dbReference type="EMBL" id="PSL16642.1"/>
    </source>
</evidence>
<dbReference type="GO" id="GO:0015031">
    <property type="term" value="P:protein transport"/>
    <property type="evidence" value="ECO:0007669"/>
    <property type="project" value="UniProtKB-KW"/>
</dbReference>
<dbReference type="Gene3D" id="2.50.20.10">
    <property type="entry name" value="Lipoprotein localisation LolA/LolB/LppX"/>
    <property type="match status" value="1"/>
</dbReference>